<organism evidence="7 8">
    <name type="scientific">Hypholoma sublateritium (strain FD-334 SS-4)</name>
    <dbReference type="NCBI Taxonomy" id="945553"/>
    <lineage>
        <taxon>Eukaryota</taxon>
        <taxon>Fungi</taxon>
        <taxon>Dikarya</taxon>
        <taxon>Basidiomycota</taxon>
        <taxon>Agaricomycotina</taxon>
        <taxon>Agaricomycetes</taxon>
        <taxon>Agaricomycetidae</taxon>
        <taxon>Agaricales</taxon>
        <taxon>Agaricineae</taxon>
        <taxon>Strophariaceae</taxon>
        <taxon>Hypholoma</taxon>
    </lineage>
</organism>
<feature type="compositionally biased region" description="Pro residues" evidence="5">
    <location>
        <begin position="217"/>
        <end position="226"/>
    </location>
</feature>
<keyword evidence="1" id="KW-0547">Nucleotide-binding</keyword>
<feature type="region of interest" description="Disordered" evidence="5">
    <location>
        <begin position="211"/>
        <end position="231"/>
    </location>
</feature>
<evidence type="ECO:0000256" key="2">
    <source>
        <dbReference type="ARBA" id="ARBA00022801"/>
    </source>
</evidence>
<dbReference type="EMBL" id="KN817577">
    <property type="protein sequence ID" value="KJA19523.1"/>
    <property type="molecule type" value="Genomic_DNA"/>
</dbReference>
<dbReference type="STRING" id="945553.A0A0D2M879"/>
<evidence type="ECO:0000256" key="4">
    <source>
        <dbReference type="ARBA" id="ARBA00022840"/>
    </source>
</evidence>
<dbReference type="Pfam" id="PF13087">
    <property type="entry name" value="AAA_12"/>
    <property type="match status" value="1"/>
</dbReference>
<accession>A0A0D2M879</accession>
<keyword evidence="4" id="KW-0067">ATP-binding</keyword>
<evidence type="ECO:0000313" key="7">
    <source>
        <dbReference type="EMBL" id="KJA19523.1"/>
    </source>
</evidence>
<evidence type="ECO:0000256" key="1">
    <source>
        <dbReference type="ARBA" id="ARBA00022741"/>
    </source>
</evidence>
<evidence type="ECO:0000256" key="3">
    <source>
        <dbReference type="ARBA" id="ARBA00022806"/>
    </source>
</evidence>
<gene>
    <name evidence="7" type="ORF">HYPSUDRAFT_143668</name>
</gene>
<dbReference type="PANTHER" id="PTHR43788">
    <property type="entry name" value="DNA2/NAM7 HELICASE FAMILY MEMBER"/>
    <property type="match status" value="1"/>
</dbReference>
<evidence type="ECO:0000256" key="5">
    <source>
        <dbReference type="SAM" id="MobiDB-lite"/>
    </source>
</evidence>
<dbReference type="InterPro" id="IPR050534">
    <property type="entry name" value="Coronavir_polyprotein_1ab"/>
</dbReference>
<dbReference type="PANTHER" id="PTHR43788:SF8">
    <property type="entry name" value="DNA-BINDING PROTEIN SMUBP-2"/>
    <property type="match status" value="1"/>
</dbReference>
<evidence type="ECO:0000313" key="8">
    <source>
        <dbReference type="Proteomes" id="UP000054270"/>
    </source>
</evidence>
<dbReference type="GO" id="GO:0016787">
    <property type="term" value="F:hydrolase activity"/>
    <property type="evidence" value="ECO:0007669"/>
    <property type="project" value="UniProtKB-KW"/>
</dbReference>
<dbReference type="CDD" id="cd17934">
    <property type="entry name" value="DEXXQc_Upf1-like"/>
    <property type="match status" value="1"/>
</dbReference>
<dbReference type="InterPro" id="IPR027417">
    <property type="entry name" value="P-loop_NTPase"/>
</dbReference>
<dbReference type="Pfam" id="PF13245">
    <property type="entry name" value="AAA_19"/>
    <property type="match status" value="1"/>
</dbReference>
<proteinExistence type="predicted"/>
<name>A0A0D2M879_HYPSF</name>
<reference evidence="8" key="1">
    <citation type="submission" date="2014-04" db="EMBL/GenBank/DDBJ databases">
        <title>Evolutionary Origins and Diversification of the Mycorrhizal Mutualists.</title>
        <authorList>
            <consortium name="DOE Joint Genome Institute"/>
            <consortium name="Mycorrhizal Genomics Consortium"/>
            <person name="Kohler A."/>
            <person name="Kuo A."/>
            <person name="Nagy L.G."/>
            <person name="Floudas D."/>
            <person name="Copeland A."/>
            <person name="Barry K.W."/>
            <person name="Cichocki N."/>
            <person name="Veneault-Fourrey C."/>
            <person name="LaButti K."/>
            <person name="Lindquist E.A."/>
            <person name="Lipzen A."/>
            <person name="Lundell T."/>
            <person name="Morin E."/>
            <person name="Murat C."/>
            <person name="Riley R."/>
            <person name="Ohm R."/>
            <person name="Sun H."/>
            <person name="Tunlid A."/>
            <person name="Henrissat B."/>
            <person name="Grigoriev I.V."/>
            <person name="Hibbett D.S."/>
            <person name="Martin F."/>
        </authorList>
    </citation>
    <scope>NUCLEOTIDE SEQUENCE [LARGE SCALE GENOMIC DNA]</scope>
    <source>
        <strain evidence="8">FD-334 SS-4</strain>
    </source>
</reference>
<evidence type="ECO:0000259" key="6">
    <source>
        <dbReference type="Pfam" id="PF13087"/>
    </source>
</evidence>
<dbReference type="Proteomes" id="UP000054270">
    <property type="component" value="Unassembled WGS sequence"/>
</dbReference>
<dbReference type="InterPro" id="IPR041679">
    <property type="entry name" value="DNA2/NAM7-like_C"/>
</dbReference>
<keyword evidence="2" id="KW-0378">Hydrolase</keyword>
<dbReference type="SUPFAM" id="SSF52540">
    <property type="entry name" value="P-loop containing nucleoside triphosphate hydrolases"/>
    <property type="match status" value="1"/>
</dbReference>
<dbReference type="AlphaFoldDB" id="A0A0D2M879"/>
<feature type="domain" description="DNA2/NAM7 helicase-like C-terminal" evidence="6">
    <location>
        <begin position="421"/>
        <end position="550"/>
    </location>
</feature>
<keyword evidence="3" id="KW-0347">Helicase</keyword>
<keyword evidence="8" id="KW-1185">Reference proteome</keyword>
<dbReference type="GO" id="GO:0005524">
    <property type="term" value="F:ATP binding"/>
    <property type="evidence" value="ECO:0007669"/>
    <property type="project" value="UniProtKB-KW"/>
</dbReference>
<dbReference type="GO" id="GO:0043139">
    <property type="term" value="F:5'-3' DNA helicase activity"/>
    <property type="evidence" value="ECO:0007669"/>
    <property type="project" value="TreeGrafter"/>
</dbReference>
<protein>
    <recommendedName>
        <fullName evidence="6">DNA2/NAM7 helicase-like C-terminal domain-containing protein</fullName>
    </recommendedName>
</protein>
<sequence>MRAWVSQLLRELNNGEQTFEKVKRIDTKKLPVQVGPPTSLLLLGLRLNAVQRLDMISKIGNDSLRLDSAKPMQSSHRITQTIDPTTGDIRLDSQDYHNKLRYGADQRLAMKVDGTHGQFTVNGSVASVLGKAGYINTGPGDRKLTDKVVGTVISIGRDDPTTAEAQRAATILHILQGSEALLDESPWIQNIWFPDSDNTTLLWPKEWKQTTQLPRMPLRPPPPQPSKRPLNASQQLAVNTMVSETDEHRITIIQGPPGTGKTSVIASFVDVSVNSLNKDGIWLVAQSNVAVKNIAEKLITSGFTKWKILYFAFRHEHIYEKAIEDYLIRSDQFFESTSKSKLSGVSVILCTLSMLSNKFIYKFTSHIPLRTLVVDEASQIEIGQYISVFSKFKTTLRKACFIGDDKQLPPYGQEDLQDLQSIFEVPHLKKSALFLDTQYRMPPQIGKIISKAVYGNKLNSNPLHPVTDQVTACYFIDVGMGKESQASNGSFKNEYECQAVLQLAEKLQAKEIKFKIITPYAAQTTHIEESLKKENLNWADKCFNVDAFQGFFFF</sequence>
<dbReference type="Gene3D" id="3.40.50.300">
    <property type="entry name" value="P-loop containing nucleotide triphosphate hydrolases"/>
    <property type="match status" value="2"/>
</dbReference>
<dbReference type="OrthoDB" id="6513042at2759"/>